<accession>A0A8X8I6W6</accession>
<evidence type="ECO:0000256" key="11">
    <source>
        <dbReference type="ARBA" id="ARBA00023098"/>
    </source>
</evidence>
<evidence type="ECO:0000313" key="16">
    <source>
        <dbReference type="Proteomes" id="UP000825179"/>
    </source>
</evidence>
<evidence type="ECO:0000256" key="2">
    <source>
        <dbReference type="ARBA" id="ARBA00007362"/>
    </source>
</evidence>
<dbReference type="GO" id="GO:0022857">
    <property type="term" value="F:transmembrane transporter activity"/>
    <property type="evidence" value="ECO:0007669"/>
    <property type="project" value="InterPro"/>
</dbReference>
<evidence type="ECO:0000256" key="8">
    <source>
        <dbReference type="ARBA" id="ARBA00022692"/>
    </source>
</evidence>
<dbReference type="GO" id="GO:0005886">
    <property type="term" value="C:plasma membrane"/>
    <property type="evidence" value="ECO:0007669"/>
    <property type="project" value="UniProtKB-SubCell"/>
</dbReference>
<feature type="domain" description="EamA" evidence="14">
    <location>
        <begin position="150"/>
        <end position="282"/>
    </location>
</feature>
<feature type="transmembrane region" description="Helical" evidence="13">
    <location>
        <begin position="266"/>
        <end position="282"/>
    </location>
</feature>
<dbReference type="RefSeq" id="WP_222822531.1">
    <property type="nucleotide sequence ID" value="NZ_CP082237.1"/>
</dbReference>
<keyword evidence="7" id="KW-0441">Lipid A biosynthesis</keyword>
<dbReference type="Proteomes" id="UP000825179">
    <property type="component" value="Chromosome"/>
</dbReference>
<feature type="transmembrane region" description="Helical" evidence="13">
    <location>
        <begin position="146"/>
        <end position="164"/>
    </location>
</feature>
<sequence>MWFTAAVLSALIFGLAGFAMKYGSTRQGALNPLLFGLYVSGSIGFAVILVIEGEVSINSWLILAGIGVGVGSTWGNWLFMKALEVGLASLTSPLVNLNIVWVVLMSVIVYGEVLSWMEVAAILLLVMAVSLLPLDPQESLSIKSRVWYVLVLLATVLFFLRNGGLKITEEWGLNNTLVLFFAYLFGMVWSWGTLKYEQRGSDSENKPGRFGFGCGLVAGIFSFAGMQLYVYALATGPASIVSPVFAANSVVVAMLSVFFLKERLSLIQVAALTGIMTGIVLLRI</sequence>
<evidence type="ECO:0000256" key="3">
    <source>
        <dbReference type="ARBA" id="ARBA00022448"/>
    </source>
</evidence>
<feature type="transmembrane region" description="Helical" evidence="13">
    <location>
        <begin position="116"/>
        <end position="134"/>
    </location>
</feature>
<keyword evidence="4" id="KW-1003">Cell membrane</keyword>
<keyword evidence="12 13" id="KW-0472">Membrane</keyword>
<keyword evidence="5" id="KW-0444">Lipid biosynthesis</keyword>
<feature type="transmembrane region" description="Helical" evidence="13">
    <location>
        <begin position="85"/>
        <end position="109"/>
    </location>
</feature>
<dbReference type="Gene3D" id="1.10.3730.20">
    <property type="match status" value="1"/>
</dbReference>
<dbReference type="SUPFAM" id="SSF103481">
    <property type="entry name" value="Multidrug resistance efflux transporter EmrE"/>
    <property type="match status" value="2"/>
</dbReference>
<evidence type="ECO:0000313" key="15">
    <source>
        <dbReference type="EMBL" id="QZT32683.1"/>
    </source>
</evidence>
<dbReference type="InterPro" id="IPR037185">
    <property type="entry name" value="EmrE-like"/>
</dbReference>
<feature type="transmembrane region" description="Helical" evidence="13">
    <location>
        <begin position="29"/>
        <end position="51"/>
    </location>
</feature>
<comment type="similarity">
    <text evidence="2">Belongs to the EamA transporter family.</text>
</comment>
<evidence type="ECO:0000256" key="7">
    <source>
        <dbReference type="ARBA" id="ARBA00022556"/>
    </source>
</evidence>
<evidence type="ECO:0000256" key="12">
    <source>
        <dbReference type="ARBA" id="ARBA00023136"/>
    </source>
</evidence>
<feature type="transmembrane region" description="Helical" evidence="13">
    <location>
        <begin position="171"/>
        <end position="190"/>
    </location>
</feature>
<evidence type="ECO:0000256" key="6">
    <source>
        <dbReference type="ARBA" id="ARBA00022519"/>
    </source>
</evidence>
<keyword evidence="3" id="KW-0813">Transport</keyword>
<dbReference type="GO" id="GO:0009103">
    <property type="term" value="P:lipopolysaccharide biosynthetic process"/>
    <property type="evidence" value="ECO:0007669"/>
    <property type="project" value="UniProtKB-KW"/>
</dbReference>
<dbReference type="PANTHER" id="PTHR30561:SF1">
    <property type="entry name" value="MULTIDRUG TRANSPORTER EMRE"/>
    <property type="match status" value="1"/>
</dbReference>
<feature type="transmembrane region" description="Helical" evidence="13">
    <location>
        <begin position="60"/>
        <end position="79"/>
    </location>
</feature>
<keyword evidence="8 13" id="KW-0812">Transmembrane</keyword>
<keyword evidence="6" id="KW-0997">Cell inner membrane</keyword>
<dbReference type="InterPro" id="IPR000620">
    <property type="entry name" value="EamA_dom"/>
</dbReference>
<feature type="domain" description="EamA" evidence="14">
    <location>
        <begin position="2"/>
        <end position="132"/>
    </location>
</feature>
<evidence type="ECO:0000259" key="14">
    <source>
        <dbReference type="Pfam" id="PF00892"/>
    </source>
</evidence>
<keyword evidence="11" id="KW-0443">Lipid metabolism</keyword>
<dbReference type="AlphaFoldDB" id="A0A8X8I6W6"/>
<evidence type="ECO:0000256" key="10">
    <source>
        <dbReference type="ARBA" id="ARBA00022989"/>
    </source>
</evidence>
<dbReference type="KEGG" id="cthu:HUR95_09810"/>
<feature type="transmembrane region" description="Helical" evidence="13">
    <location>
        <begin position="210"/>
        <end position="233"/>
    </location>
</feature>
<name>A0A8X8I6W6_CALTT</name>
<dbReference type="EMBL" id="CP082237">
    <property type="protein sequence ID" value="QZT32683.1"/>
    <property type="molecule type" value="Genomic_DNA"/>
</dbReference>
<evidence type="ECO:0000256" key="13">
    <source>
        <dbReference type="SAM" id="Phobius"/>
    </source>
</evidence>
<comment type="subcellular location">
    <subcellularLocation>
        <location evidence="1">Cell membrane</location>
        <topology evidence="1">Multi-pass membrane protein</topology>
    </subcellularLocation>
</comment>
<dbReference type="Pfam" id="PF00892">
    <property type="entry name" value="EamA"/>
    <property type="match status" value="2"/>
</dbReference>
<keyword evidence="9" id="KW-0448">Lipopolysaccharide biosynthesis</keyword>
<feature type="transmembrane region" description="Helical" evidence="13">
    <location>
        <begin position="240"/>
        <end position="260"/>
    </location>
</feature>
<evidence type="ECO:0000256" key="5">
    <source>
        <dbReference type="ARBA" id="ARBA00022516"/>
    </source>
</evidence>
<dbReference type="InterPro" id="IPR000390">
    <property type="entry name" value="Small_drug/metabolite_transptr"/>
</dbReference>
<reference evidence="15 16" key="1">
    <citation type="journal article" date="2020" name="Extremophiles">
        <title>Genomic analysis of Caldalkalibacillus thermarum TA2.A1 reveals aerobic alkaliphilic metabolism and evolutionary hallmarks linking alkaliphilic bacteria and plant life.</title>
        <authorList>
            <person name="de Jong S.I."/>
            <person name="van den Broek M.A."/>
            <person name="Merkel A.Y."/>
            <person name="de la Torre Cortes P."/>
            <person name="Kalamorz F."/>
            <person name="Cook G.M."/>
            <person name="van Loosdrecht M.C.M."/>
            <person name="McMillan D.G.G."/>
        </authorList>
    </citation>
    <scope>NUCLEOTIDE SEQUENCE [LARGE SCALE GENOMIC DNA]</scope>
    <source>
        <strain evidence="15 16">TA2.A1</strain>
    </source>
</reference>
<proteinExistence type="inferred from homology"/>
<evidence type="ECO:0000256" key="9">
    <source>
        <dbReference type="ARBA" id="ARBA00022985"/>
    </source>
</evidence>
<keyword evidence="16" id="KW-1185">Reference proteome</keyword>
<dbReference type="PANTHER" id="PTHR30561">
    <property type="entry name" value="SMR FAMILY PROTON-DEPENDENT DRUG EFFLUX TRANSPORTER SUGE"/>
    <property type="match status" value="1"/>
</dbReference>
<keyword evidence="10 13" id="KW-1133">Transmembrane helix</keyword>
<organism evidence="15 16">
    <name type="scientific">Caldalkalibacillus thermarum (strain TA2.A1)</name>
    <dbReference type="NCBI Taxonomy" id="986075"/>
    <lineage>
        <taxon>Bacteria</taxon>
        <taxon>Bacillati</taxon>
        <taxon>Bacillota</taxon>
        <taxon>Bacilli</taxon>
        <taxon>Bacillales</taxon>
        <taxon>Bacillaceae</taxon>
        <taxon>Caldalkalibacillus</taxon>
    </lineage>
</organism>
<evidence type="ECO:0000256" key="1">
    <source>
        <dbReference type="ARBA" id="ARBA00004651"/>
    </source>
</evidence>
<evidence type="ECO:0000256" key="4">
    <source>
        <dbReference type="ARBA" id="ARBA00022475"/>
    </source>
</evidence>
<protein>
    <submittedName>
        <fullName evidence="15">DMT family transporter</fullName>
    </submittedName>
</protein>
<gene>
    <name evidence="15" type="ORF">HUR95_09810</name>
</gene>